<organism evidence="5 6">
    <name type="scientific">Enterococcus termitis</name>
    <dbReference type="NCBI Taxonomy" id="332950"/>
    <lineage>
        <taxon>Bacteria</taxon>
        <taxon>Bacillati</taxon>
        <taxon>Bacillota</taxon>
        <taxon>Bacilli</taxon>
        <taxon>Lactobacillales</taxon>
        <taxon>Enterococcaceae</taxon>
        <taxon>Enterococcus</taxon>
    </lineage>
</organism>
<sequence length="105" mass="12439">MKDIAGCIIDQQGRCTHYHSEYDVVANKCYKCLTYYACYRCHDEKETHLFAPWPVTSDKEAKVILCGTCQYEMNYEQYKKEGLCPNCKQRFNPKCVNHESIYFKK</sequence>
<dbReference type="PROSITE" id="PS51266">
    <property type="entry name" value="ZF_CHY"/>
    <property type="match status" value="1"/>
</dbReference>
<dbReference type="EMBL" id="MIJY01000023">
    <property type="protein sequence ID" value="OEG13030.1"/>
    <property type="molecule type" value="Genomic_DNA"/>
</dbReference>
<dbReference type="AlphaFoldDB" id="A0A1E5GLC9"/>
<name>A0A1E5GLC9_9ENTE</name>
<dbReference type="Proteomes" id="UP000095094">
    <property type="component" value="Unassembled WGS sequence"/>
</dbReference>
<dbReference type="InterPro" id="IPR037274">
    <property type="entry name" value="Znf_CHY_sf"/>
</dbReference>
<gene>
    <name evidence="5" type="ORF">BCR25_05955</name>
</gene>
<keyword evidence="1" id="KW-0479">Metal-binding</keyword>
<proteinExistence type="predicted"/>
<dbReference type="Pfam" id="PF05495">
    <property type="entry name" value="zf-CHY"/>
    <property type="match status" value="1"/>
</dbReference>
<dbReference type="RefSeq" id="WP_069663730.1">
    <property type="nucleotide sequence ID" value="NZ_JBHUJJ010000001.1"/>
</dbReference>
<evidence type="ECO:0000256" key="2">
    <source>
        <dbReference type="ARBA" id="ARBA00022771"/>
    </source>
</evidence>
<feature type="domain" description="CHY-type" evidence="4">
    <location>
        <begin position="8"/>
        <end position="89"/>
    </location>
</feature>
<protein>
    <recommendedName>
        <fullName evidence="4">CHY-type domain-containing protein</fullName>
    </recommendedName>
</protein>
<evidence type="ECO:0000256" key="1">
    <source>
        <dbReference type="ARBA" id="ARBA00022723"/>
    </source>
</evidence>
<keyword evidence="6" id="KW-1185">Reference proteome</keyword>
<evidence type="ECO:0000313" key="5">
    <source>
        <dbReference type="EMBL" id="OEG13030.1"/>
    </source>
</evidence>
<evidence type="ECO:0000259" key="4">
    <source>
        <dbReference type="PROSITE" id="PS51266"/>
    </source>
</evidence>
<dbReference type="PIRSF" id="PIRSF017292">
    <property type="entry name" value="UCP017292_Znf_CHY"/>
    <property type="match status" value="1"/>
</dbReference>
<reference evidence="6" key="1">
    <citation type="submission" date="2016-09" db="EMBL/GenBank/DDBJ databases">
        <authorList>
            <person name="Gulvik C.A."/>
        </authorList>
    </citation>
    <scope>NUCLEOTIDE SEQUENCE [LARGE SCALE GENOMIC DNA]</scope>
    <source>
        <strain evidence="6">LMG 8895</strain>
    </source>
</reference>
<dbReference type="InterPro" id="IPR016694">
    <property type="entry name" value="UCP017292"/>
</dbReference>
<comment type="caution">
    <text evidence="5">The sequence shown here is derived from an EMBL/GenBank/DDBJ whole genome shotgun (WGS) entry which is preliminary data.</text>
</comment>
<dbReference type="GO" id="GO:0008270">
    <property type="term" value="F:zinc ion binding"/>
    <property type="evidence" value="ECO:0007669"/>
    <property type="project" value="UniProtKB-KW"/>
</dbReference>
<evidence type="ECO:0000256" key="3">
    <source>
        <dbReference type="ARBA" id="ARBA00022833"/>
    </source>
</evidence>
<accession>A0A1E5GLC9</accession>
<dbReference type="OrthoDB" id="882119at2"/>
<keyword evidence="2" id="KW-0863">Zinc-finger</keyword>
<evidence type="ECO:0000313" key="6">
    <source>
        <dbReference type="Proteomes" id="UP000095094"/>
    </source>
</evidence>
<keyword evidence="3" id="KW-0862">Zinc</keyword>
<dbReference type="InterPro" id="IPR008913">
    <property type="entry name" value="Znf_CHY"/>
</dbReference>
<dbReference type="SUPFAM" id="SSF161219">
    <property type="entry name" value="CHY zinc finger-like"/>
    <property type="match status" value="1"/>
</dbReference>